<dbReference type="PANTHER" id="PTHR43481">
    <property type="entry name" value="FRUCTOSE-1-PHOSPHATE PHOSPHATASE"/>
    <property type="match status" value="1"/>
</dbReference>
<dbReference type="InterPro" id="IPR006439">
    <property type="entry name" value="HAD-SF_hydro_IA"/>
</dbReference>
<dbReference type="GO" id="GO:0050308">
    <property type="term" value="F:sugar-phosphatase activity"/>
    <property type="evidence" value="ECO:0007669"/>
    <property type="project" value="TreeGrafter"/>
</dbReference>
<sequence length="115" mass="12077">VKMALASSTPMENIRLITGSLGIANCFQAIVTGHEVTEGKPSPQVFLLAAQRLGVEPENCVVVEDAVAGVTAAKRAGMHCLAITNTHPKQSLKQADLIVDSLEAVTVNDLENRAA</sequence>
<dbReference type="NCBIfam" id="TIGR01509">
    <property type="entry name" value="HAD-SF-IA-v3"/>
    <property type="match status" value="1"/>
</dbReference>
<evidence type="ECO:0000313" key="1">
    <source>
        <dbReference type="EMBL" id="GAI34174.1"/>
    </source>
</evidence>
<dbReference type="EMBL" id="BARV01032434">
    <property type="protein sequence ID" value="GAI34174.1"/>
    <property type="molecule type" value="Genomic_DNA"/>
</dbReference>
<organism evidence="1">
    <name type="scientific">marine sediment metagenome</name>
    <dbReference type="NCBI Taxonomy" id="412755"/>
    <lineage>
        <taxon>unclassified sequences</taxon>
        <taxon>metagenomes</taxon>
        <taxon>ecological metagenomes</taxon>
    </lineage>
</organism>
<protein>
    <submittedName>
        <fullName evidence="1">Uncharacterized protein</fullName>
    </submittedName>
</protein>
<accession>X1PTH5</accession>
<dbReference type="Pfam" id="PF00702">
    <property type="entry name" value="Hydrolase"/>
    <property type="match status" value="1"/>
</dbReference>
<dbReference type="NCBIfam" id="TIGR01549">
    <property type="entry name" value="HAD-SF-IA-v1"/>
    <property type="match status" value="1"/>
</dbReference>
<gene>
    <name evidence="1" type="ORF">S06H3_51145</name>
</gene>
<name>X1PTH5_9ZZZZ</name>
<dbReference type="InterPro" id="IPR051806">
    <property type="entry name" value="HAD-like_SPP"/>
</dbReference>
<reference evidence="1" key="1">
    <citation type="journal article" date="2014" name="Front. Microbiol.">
        <title>High frequency of phylogenetically diverse reductive dehalogenase-homologous genes in deep subseafloor sedimentary metagenomes.</title>
        <authorList>
            <person name="Kawai M."/>
            <person name="Futagami T."/>
            <person name="Toyoda A."/>
            <person name="Takaki Y."/>
            <person name="Nishi S."/>
            <person name="Hori S."/>
            <person name="Arai W."/>
            <person name="Tsubouchi T."/>
            <person name="Morono Y."/>
            <person name="Uchiyama I."/>
            <person name="Ito T."/>
            <person name="Fujiyama A."/>
            <person name="Inagaki F."/>
            <person name="Takami H."/>
        </authorList>
    </citation>
    <scope>NUCLEOTIDE SEQUENCE</scope>
    <source>
        <strain evidence="1">Expedition CK06-06</strain>
    </source>
</reference>
<dbReference type="Gene3D" id="3.40.50.1000">
    <property type="entry name" value="HAD superfamily/HAD-like"/>
    <property type="match status" value="1"/>
</dbReference>
<dbReference type="PANTHER" id="PTHR43481:SF4">
    <property type="entry name" value="GLYCEROL-1-PHOSPHATE PHOSPHOHYDROLASE 1-RELATED"/>
    <property type="match status" value="1"/>
</dbReference>
<proteinExistence type="predicted"/>
<comment type="caution">
    <text evidence="1">The sequence shown here is derived from an EMBL/GenBank/DDBJ whole genome shotgun (WGS) entry which is preliminary data.</text>
</comment>
<dbReference type="InterPro" id="IPR023214">
    <property type="entry name" value="HAD_sf"/>
</dbReference>
<dbReference type="AlphaFoldDB" id="X1PTH5"/>
<dbReference type="SUPFAM" id="SSF56784">
    <property type="entry name" value="HAD-like"/>
    <property type="match status" value="1"/>
</dbReference>
<feature type="non-terminal residue" evidence="1">
    <location>
        <position position="1"/>
    </location>
</feature>
<dbReference type="InterPro" id="IPR036412">
    <property type="entry name" value="HAD-like_sf"/>
</dbReference>